<dbReference type="PANTHER" id="PTHR34273">
    <property type="entry name" value="METHYLTHIORIBOSE KINASE"/>
    <property type="match status" value="1"/>
</dbReference>
<dbReference type="SUPFAM" id="SSF56112">
    <property type="entry name" value="Protein kinase-like (PK-like)"/>
    <property type="match status" value="1"/>
</dbReference>
<evidence type="ECO:0000256" key="4">
    <source>
        <dbReference type="ARBA" id="ARBA00022777"/>
    </source>
</evidence>
<sequence>MGYCGTELIRRTIGLAHVADLDAIEDAEMRAECQRNALSLGRALIVNAPPITNVDELLARIRQHS</sequence>
<evidence type="ECO:0000256" key="2">
    <source>
        <dbReference type="ARBA" id="ARBA00022679"/>
    </source>
</evidence>
<dbReference type="Gene3D" id="3.90.1200.10">
    <property type="match status" value="1"/>
</dbReference>
<evidence type="ECO:0000256" key="5">
    <source>
        <dbReference type="ARBA" id="ARBA00022840"/>
    </source>
</evidence>
<evidence type="ECO:0000313" key="6">
    <source>
        <dbReference type="EMBL" id="VEA72045.1"/>
    </source>
</evidence>
<name>A0A3S4FZ82_SERRU</name>
<dbReference type="EC" id="2.7.1.100" evidence="6"/>
<dbReference type="Proteomes" id="UP000271603">
    <property type="component" value="Chromosome"/>
</dbReference>
<evidence type="ECO:0000256" key="3">
    <source>
        <dbReference type="ARBA" id="ARBA00022741"/>
    </source>
</evidence>
<dbReference type="GO" id="GO:0046522">
    <property type="term" value="F:S-methyl-5-thioribose kinase activity"/>
    <property type="evidence" value="ECO:0007669"/>
    <property type="project" value="UniProtKB-EC"/>
</dbReference>
<dbReference type="EMBL" id="LR134155">
    <property type="protein sequence ID" value="VEA72045.1"/>
    <property type="molecule type" value="Genomic_DNA"/>
</dbReference>
<reference evidence="6 7" key="1">
    <citation type="submission" date="2018-12" db="EMBL/GenBank/DDBJ databases">
        <authorList>
            <consortium name="Pathogen Informatics"/>
        </authorList>
    </citation>
    <scope>NUCLEOTIDE SEQUENCE [LARGE SCALE GENOMIC DNA]</scope>
    <source>
        <strain evidence="6 7">NCTC9419</strain>
    </source>
</reference>
<dbReference type="PANTHER" id="PTHR34273:SF2">
    <property type="entry name" value="METHYLTHIORIBOSE KINASE"/>
    <property type="match status" value="1"/>
</dbReference>
<keyword evidence="4 6" id="KW-0418">Kinase</keyword>
<dbReference type="InterPro" id="IPR011009">
    <property type="entry name" value="Kinase-like_dom_sf"/>
</dbReference>
<evidence type="ECO:0000256" key="1">
    <source>
        <dbReference type="ARBA" id="ARBA00010165"/>
    </source>
</evidence>
<evidence type="ECO:0000313" key="7">
    <source>
        <dbReference type="Proteomes" id="UP000271603"/>
    </source>
</evidence>
<accession>A0A3S4FZ82</accession>
<comment type="similarity">
    <text evidence="1">Belongs to the methylthioribose kinase family.</text>
</comment>
<dbReference type="AlphaFoldDB" id="A0A3S4FZ82"/>
<protein>
    <submittedName>
        <fullName evidence="6">Methylthioribose kinase</fullName>
        <ecNumber evidence="6">2.7.1.100</ecNumber>
    </submittedName>
</protein>
<organism evidence="6 7">
    <name type="scientific">Serratia rubidaea</name>
    <name type="common">Serratia marinorubra</name>
    <dbReference type="NCBI Taxonomy" id="61652"/>
    <lineage>
        <taxon>Bacteria</taxon>
        <taxon>Pseudomonadati</taxon>
        <taxon>Pseudomonadota</taxon>
        <taxon>Gammaproteobacteria</taxon>
        <taxon>Enterobacterales</taxon>
        <taxon>Yersiniaceae</taxon>
        <taxon>Serratia</taxon>
    </lineage>
</organism>
<keyword evidence="5" id="KW-0067">ATP-binding</keyword>
<keyword evidence="2 6" id="KW-0808">Transferase</keyword>
<proteinExistence type="inferred from homology"/>
<gene>
    <name evidence="6" type="primary">mtnK_2</name>
    <name evidence="6" type="ORF">NCTC9419_03636</name>
</gene>
<keyword evidence="3" id="KW-0547">Nucleotide-binding</keyword>
<dbReference type="GO" id="GO:0005524">
    <property type="term" value="F:ATP binding"/>
    <property type="evidence" value="ECO:0007669"/>
    <property type="project" value="UniProtKB-KW"/>
</dbReference>